<evidence type="ECO:0000313" key="2">
    <source>
        <dbReference type="Proteomes" id="UP000828390"/>
    </source>
</evidence>
<protein>
    <submittedName>
        <fullName evidence="1">Uncharacterized protein</fullName>
    </submittedName>
</protein>
<sequence length="60" mass="6683">MAQSAENQVLNFKTLRGSLEGLLVSHFGLLRTLQENNLVVKYAMGLEEVFDKDVSLKAES</sequence>
<comment type="caution">
    <text evidence="1">The sequence shown here is derived from an EMBL/GenBank/DDBJ whole genome shotgun (WGS) entry which is preliminary data.</text>
</comment>
<proteinExistence type="predicted"/>
<name>A0A9D4JDG7_DREPO</name>
<dbReference type="AlphaFoldDB" id="A0A9D4JDG7"/>
<dbReference type="Proteomes" id="UP000828390">
    <property type="component" value="Unassembled WGS sequence"/>
</dbReference>
<accession>A0A9D4JDG7</accession>
<dbReference type="EMBL" id="JAIWYP010000006">
    <property type="protein sequence ID" value="KAH3804573.1"/>
    <property type="molecule type" value="Genomic_DNA"/>
</dbReference>
<reference evidence="1" key="2">
    <citation type="submission" date="2020-11" db="EMBL/GenBank/DDBJ databases">
        <authorList>
            <person name="McCartney M.A."/>
            <person name="Auch B."/>
            <person name="Kono T."/>
            <person name="Mallez S."/>
            <person name="Becker A."/>
            <person name="Gohl D.M."/>
            <person name="Silverstein K.A.T."/>
            <person name="Koren S."/>
            <person name="Bechman K.B."/>
            <person name="Herman A."/>
            <person name="Abrahante J.E."/>
            <person name="Garbe J."/>
        </authorList>
    </citation>
    <scope>NUCLEOTIDE SEQUENCE</scope>
    <source>
        <strain evidence="1">Duluth1</strain>
        <tissue evidence="1">Whole animal</tissue>
    </source>
</reference>
<evidence type="ECO:0000313" key="1">
    <source>
        <dbReference type="EMBL" id="KAH3804573.1"/>
    </source>
</evidence>
<organism evidence="1 2">
    <name type="scientific">Dreissena polymorpha</name>
    <name type="common">Zebra mussel</name>
    <name type="synonym">Mytilus polymorpha</name>
    <dbReference type="NCBI Taxonomy" id="45954"/>
    <lineage>
        <taxon>Eukaryota</taxon>
        <taxon>Metazoa</taxon>
        <taxon>Spiralia</taxon>
        <taxon>Lophotrochozoa</taxon>
        <taxon>Mollusca</taxon>
        <taxon>Bivalvia</taxon>
        <taxon>Autobranchia</taxon>
        <taxon>Heteroconchia</taxon>
        <taxon>Euheterodonta</taxon>
        <taxon>Imparidentia</taxon>
        <taxon>Neoheterodontei</taxon>
        <taxon>Myida</taxon>
        <taxon>Dreissenoidea</taxon>
        <taxon>Dreissenidae</taxon>
        <taxon>Dreissena</taxon>
    </lineage>
</organism>
<keyword evidence="2" id="KW-1185">Reference proteome</keyword>
<reference evidence="1" key="1">
    <citation type="journal article" date="2019" name="bioRxiv">
        <title>The Genome of the Zebra Mussel, Dreissena polymorpha: A Resource for Invasive Species Research.</title>
        <authorList>
            <person name="McCartney M.A."/>
            <person name="Auch B."/>
            <person name="Kono T."/>
            <person name="Mallez S."/>
            <person name="Zhang Y."/>
            <person name="Obille A."/>
            <person name="Becker A."/>
            <person name="Abrahante J.E."/>
            <person name="Garbe J."/>
            <person name="Badalamenti J.P."/>
            <person name="Herman A."/>
            <person name="Mangelson H."/>
            <person name="Liachko I."/>
            <person name="Sullivan S."/>
            <person name="Sone E.D."/>
            <person name="Koren S."/>
            <person name="Silverstein K.A.T."/>
            <person name="Beckman K.B."/>
            <person name="Gohl D.M."/>
        </authorList>
    </citation>
    <scope>NUCLEOTIDE SEQUENCE</scope>
    <source>
        <strain evidence="1">Duluth1</strain>
        <tissue evidence="1">Whole animal</tissue>
    </source>
</reference>
<gene>
    <name evidence="1" type="ORF">DPMN_132860</name>
</gene>